<evidence type="ECO:0000256" key="2">
    <source>
        <dbReference type="ARBA" id="ARBA00022840"/>
    </source>
</evidence>
<gene>
    <name evidence="7" type="ORF">EVG20_g8091</name>
</gene>
<sequence>MSTSAASPPRHPALGTTIDGGSLELVSILGYGGYGVVYRAIDRTTNSSNPPSYAVKCLIHAQMRNAARQRRLHIQEITLHQLASVHPHVVTLHRVIEEDGCTFIVMDYCPDGDLFTQILHKRRYLGHDGLIKHVFLQLLDAVDFCHSLGIYHRDLKPENVLCFSGGLRLAITDFGLATTDRVSEEFRTGSVYHMSPECQGGIFAPSGTYSPPFNDIWSLGIILLNLITGRNPWKSASTSDATFNAYLQDPTNFLPSVLPISAEVNEILLQTLDVNWQSRITLRELRHAIKRVQSFYAEDVVFEGSMARCAWEAGIDITGESSPEEPRADLPLPRPEPEEPKSAWSTDSANDDMVFAVQDDEGKSWDEYTNSRTAWAEDASYRSRSPSPISPISFTMHDDLRTPSTTYSMYSPALSDPSLSARPEDRLYIRARLGQLPVADPDDRHHGPCLRPEHRDALRLDDHAHCARERGHLCLVLFSP</sequence>
<dbReference type="AlphaFoldDB" id="A0A4Y9YAJ7"/>
<dbReference type="PROSITE" id="PS00107">
    <property type="entry name" value="PROTEIN_KINASE_ATP"/>
    <property type="match status" value="1"/>
</dbReference>
<dbReference type="OrthoDB" id="541276at2759"/>
<dbReference type="SUPFAM" id="SSF56112">
    <property type="entry name" value="Protein kinase-like (PK-like)"/>
    <property type="match status" value="1"/>
</dbReference>
<keyword evidence="2 3" id="KW-0067">ATP-binding</keyword>
<keyword evidence="4" id="KW-0418">Kinase</keyword>
<evidence type="ECO:0000313" key="7">
    <source>
        <dbReference type="EMBL" id="TFY58587.1"/>
    </source>
</evidence>
<evidence type="ECO:0000256" key="1">
    <source>
        <dbReference type="ARBA" id="ARBA00022741"/>
    </source>
</evidence>
<evidence type="ECO:0000313" key="8">
    <source>
        <dbReference type="Proteomes" id="UP000298327"/>
    </source>
</evidence>
<dbReference type="InterPro" id="IPR017441">
    <property type="entry name" value="Protein_kinase_ATP_BS"/>
</dbReference>
<organism evidence="7 8">
    <name type="scientific">Dentipellis fragilis</name>
    <dbReference type="NCBI Taxonomy" id="205917"/>
    <lineage>
        <taxon>Eukaryota</taxon>
        <taxon>Fungi</taxon>
        <taxon>Dikarya</taxon>
        <taxon>Basidiomycota</taxon>
        <taxon>Agaricomycotina</taxon>
        <taxon>Agaricomycetes</taxon>
        <taxon>Russulales</taxon>
        <taxon>Hericiaceae</taxon>
        <taxon>Dentipellis</taxon>
    </lineage>
</organism>
<dbReference type="STRING" id="205917.A0A4Y9YAJ7"/>
<dbReference type="GO" id="GO:0010506">
    <property type="term" value="P:regulation of autophagy"/>
    <property type="evidence" value="ECO:0007669"/>
    <property type="project" value="InterPro"/>
</dbReference>
<keyword evidence="4" id="KW-0808">Transferase</keyword>
<feature type="binding site" evidence="3">
    <location>
        <position position="56"/>
    </location>
    <ligand>
        <name>ATP</name>
        <dbReference type="ChEBI" id="CHEBI:30616"/>
    </ligand>
</feature>
<dbReference type="Proteomes" id="UP000298327">
    <property type="component" value="Unassembled WGS sequence"/>
</dbReference>
<dbReference type="Gene3D" id="1.10.510.10">
    <property type="entry name" value="Transferase(Phosphotransferase) domain 1"/>
    <property type="match status" value="1"/>
</dbReference>
<dbReference type="Pfam" id="PF00069">
    <property type="entry name" value="Pkinase"/>
    <property type="match status" value="1"/>
</dbReference>
<dbReference type="GO" id="GO:0005737">
    <property type="term" value="C:cytoplasm"/>
    <property type="evidence" value="ECO:0007669"/>
    <property type="project" value="TreeGrafter"/>
</dbReference>
<name>A0A4Y9YAJ7_9AGAM</name>
<keyword evidence="4" id="KW-0723">Serine/threonine-protein kinase</keyword>
<dbReference type="EMBL" id="SEOQ01000672">
    <property type="protein sequence ID" value="TFY58587.1"/>
    <property type="molecule type" value="Genomic_DNA"/>
</dbReference>
<evidence type="ECO:0000256" key="5">
    <source>
        <dbReference type="SAM" id="MobiDB-lite"/>
    </source>
</evidence>
<dbReference type="InterPro" id="IPR045269">
    <property type="entry name" value="Atg1-like"/>
</dbReference>
<comment type="caution">
    <text evidence="7">The sequence shown here is derived from an EMBL/GenBank/DDBJ whole genome shotgun (WGS) entry which is preliminary data.</text>
</comment>
<evidence type="ECO:0000256" key="3">
    <source>
        <dbReference type="PROSITE-ProRule" id="PRU10141"/>
    </source>
</evidence>
<dbReference type="PANTHER" id="PTHR24348">
    <property type="entry name" value="SERINE/THREONINE-PROTEIN KINASE UNC-51-RELATED"/>
    <property type="match status" value="1"/>
</dbReference>
<accession>A0A4Y9YAJ7</accession>
<dbReference type="PROSITE" id="PS00108">
    <property type="entry name" value="PROTEIN_KINASE_ST"/>
    <property type="match status" value="1"/>
</dbReference>
<keyword evidence="1 3" id="KW-0547">Nucleotide-binding</keyword>
<evidence type="ECO:0000256" key="4">
    <source>
        <dbReference type="RuleBase" id="RU000304"/>
    </source>
</evidence>
<reference evidence="7 8" key="1">
    <citation type="submission" date="2019-02" db="EMBL/GenBank/DDBJ databases">
        <title>Genome sequencing of the rare red list fungi Dentipellis fragilis.</title>
        <authorList>
            <person name="Buettner E."/>
            <person name="Kellner H."/>
        </authorList>
    </citation>
    <scope>NUCLEOTIDE SEQUENCE [LARGE SCALE GENOMIC DNA]</scope>
    <source>
        <strain evidence="7 8">DSM 105465</strain>
    </source>
</reference>
<keyword evidence="8" id="KW-1185">Reference proteome</keyword>
<dbReference type="PROSITE" id="PS50011">
    <property type="entry name" value="PROTEIN_KINASE_DOM"/>
    <property type="match status" value="1"/>
</dbReference>
<dbReference type="InterPro" id="IPR000719">
    <property type="entry name" value="Prot_kinase_dom"/>
</dbReference>
<dbReference type="SMART" id="SM00220">
    <property type="entry name" value="S_TKc"/>
    <property type="match status" value="1"/>
</dbReference>
<feature type="domain" description="Protein kinase" evidence="6">
    <location>
        <begin position="23"/>
        <end position="296"/>
    </location>
</feature>
<feature type="region of interest" description="Disordered" evidence="5">
    <location>
        <begin position="317"/>
        <end position="348"/>
    </location>
</feature>
<comment type="similarity">
    <text evidence="4">Belongs to the protein kinase superfamily.</text>
</comment>
<dbReference type="GO" id="GO:0005524">
    <property type="term" value="F:ATP binding"/>
    <property type="evidence" value="ECO:0007669"/>
    <property type="project" value="UniProtKB-UniRule"/>
</dbReference>
<dbReference type="GO" id="GO:0004674">
    <property type="term" value="F:protein serine/threonine kinase activity"/>
    <property type="evidence" value="ECO:0007669"/>
    <property type="project" value="UniProtKB-KW"/>
</dbReference>
<evidence type="ECO:0000259" key="6">
    <source>
        <dbReference type="PROSITE" id="PS50011"/>
    </source>
</evidence>
<dbReference type="InterPro" id="IPR011009">
    <property type="entry name" value="Kinase-like_dom_sf"/>
</dbReference>
<dbReference type="InterPro" id="IPR008271">
    <property type="entry name" value="Ser/Thr_kinase_AS"/>
</dbReference>
<proteinExistence type="inferred from homology"/>
<protein>
    <recommendedName>
        <fullName evidence="6">Protein kinase domain-containing protein</fullName>
    </recommendedName>
</protein>